<feature type="region of interest" description="Disordered" evidence="1">
    <location>
        <begin position="739"/>
        <end position="762"/>
    </location>
</feature>
<proteinExistence type="predicted"/>
<dbReference type="GO" id="GO:0005524">
    <property type="term" value="F:ATP binding"/>
    <property type="evidence" value="ECO:0007669"/>
    <property type="project" value="InterPro"/>
</dbReference>
<dbReference type="GO" id="GO:0004674">
    <property type="term" value="F:protein serine/threonine kinase activity"/>
    <property type="evidence" value="ECO:0007669"/>
    <property type="project" value="TreeGrafter"/>
</dbReference>
<dbReference type="Gene3D" id="3.30.200.20">
    <property type="entry name" value="Phosphorylase Kinase, domain 1"/>
    <property type="match status" value="1"/>
</dbReference>
<evidence type="ECO:0000256" key="1">
    <source>
        <dbReference type="SAM" id="MobiDB-lite"/>
    </source>
</evidence>
<dbReference type="Proteomes" id="UP001285441">
    <property type="component" value="Unassembled WGS sequence"/>
</dbReference>
<dbReference type="AlphaFoldDB" id="A0AAE0N3U0"/>
<feature type="domain" description="Protein kinase" evidence="2">
    <location>
        <begin position="357"/>
        <end position="716"/>
    </location>
</feature>
<keyword evidence="3" id="KW-0808">Transferase</keyword>
<dbReference type="InterPro" id="IPR001245">
    <property type="entry name" value="Ser-Thr/Tyr_kinase_cat_dom"/>
</dbReference>
<evidence type="ECO:0000313" key="3">
    <source>
        <dbReference type="EMBL" id="KAK3369851.1"/>
    </source>
</evidence>
<dbReference type="Gene3D" id="1.10.510.10">
    <property type="entry name" value="Transferase(Phosphotransferase) domain 1"/>
    <property type="match status" value="1"/>
</dbReference>
<evidence type="ECO:0000313" key="4">
    <source>
        <dbReference type="Proteomes" id="UP001285441"/>
    </source>
</evidence>
<feature type="region of interest" description="Disordered" evidence="1">
    <location>
        <begin position="228"/>
        <end position="247"/>
    </location>
</feature>
<dbReference type="EMBL" id="JAULSW010000009">
    <property type="protein sequence ID" value="KAK3369851.1"/>
    <property type="molecule type" value="Genomic_DNA"/>
</dbReference>
<feature type="region of interest" description="Disordered" evidence="1">
    <location>
        <begin position="39"/>
        <end position="60"/>
    </location>
</feature>
<gene>
    <name evidence="3" type="ORF">B0H63DRAFT_303689</name>
</gene>
<organism evidence="3 4">
    <name type="scientific">Podospora didyma</name>
    <dbReference type="NCBI Taxonomy" id="330526"/>
    <lineage>
        <taxon>Eukaryota</taxon>
        <taxon>Fungi</taxon>
        <taxon>Dikarya</taxon>
        <taxon>Ascomycota</taxon>
        <taxon>Pezizomycotina</taxon>
        <taxon>Sordariomycetes</taxon>
        <taxon>Sordariomycetidae</taxon>
        <taxon>Sordariales</taxon>
        <taxon>Podosporaceae</taxon>
        <taxon>Podospora</taxon>
    </lineage>
</organism>
<protein>
    <submittedName>
        <fullName evidence="3">Protein kinase</fullName>
    </submittedName>
</protein>
<dbReference type="Pfam" id="PF00069">
    <property type="entry name" value="Pkinase"/>
    <property type="match status" value="1"/>
</dbReference>
<feature type="compositionally biased region" description="Basic and acidic residues" evidence="1">
    <location>
        <begin position="237"/>
        <end position="247"/>
    </location>
</feature>
<sequence>MAPFEPELDIDSPVNAKLASSSTSSHDFIAAQARIQQLADVASPKSPHAQLQVRSPDPIRAPRVPTFLVTHVSSLAEESQESEHVTFGEDQQAALSEYTKSDQSSIVLDHGDSSRLAQSSAADEPPLENFEIGSAADSLLSIGDWVSQLQPSVTQPVYPTKNLLQKKLRKAMVRHHNGSRFLPIQKLEEIVTAETVKEELTSYFPLLPPESVEVFTEYICKRHLVQPPPPSRGRLRSRADPKSPTYKEPKYTTCQRIFAILILIDRFGDILEFIRQRLLDIDLPFIVEEDGEEDGDCRLVKKDGSRLACFDSWSPNFLDQFDHYQWIMLAPFFARADDFQEKVFHYPLEPRLILPWVEHDLAATPGGFSRVTRVKIHASHHNFDCPENGEPSFAIKQLHSPNKQDFDNEVETLKKFSHRTDTHLVKLLATYEQNGSYYLIFPWAKGNLRGFWEQHPHPSHLHGQTSLVLWVAKQCHDIAAGLSHIHKHVTTSEYEIGRKLPLPQGDTARDIKPANTRPSDDKRRRQRYGRHGDVKPENILWFDDTSSDTSDPLGVLKISDFGLTKWHSASSKTAPVPNRMQATATYRAPEIDLPSRSQLSQKFDIWALGCLYLEFLTWYLMGWDAVYDTFCDRRIDDDDDEELRSDKFFNIEGEGVNQRAKVKSAVTNWIAELHSHSRCTPFVHEFLDMVENELLQVDLKNRMDCSQVVGRLSDMYRRMSTSTEHRRYEYCMKGQPRRPKQALECTKSDNVEDDENNKTSSGSRVVPFLRCLVSVALQPWIREFLAVVVVVAVQCLLTGVTMPLIEIGGWTVDI</sequence>
<dbReference type="PANTHER" id="PTHR24359">
    <property type="entry name" value="SERINE/THREONINE-PROTEIN KINASE SBK1"/>
    <property type="match status" value="1"/>
</dbReference>
<feature type="region of interest" description="Disordered" evidence="1">
    <location>
        <begin position="496"/>
        <end position="529"/>
    </location>
</feature>
<dbReference type="InterPro" id="IPR000719">
    <property type="entry name" value="Prot_kinase_dom"/>
</dbReference>
<evidence type="ECO:0000259" key="2">
    <source>
        <dbReference type="PROSITE" id="PS50011"/>
    </source>
</evidence>
<dbReference type="PANTHER" id="PTHR24359:SF37">
    <property type="entry name" value="PROTEIN KINASE DOMAIN-CONTAINING PROTEIN"/>
    <property type="match status" value="1"/>
</dbReference>
<feature type="compositionally biased region" description="Basic and acidic residues" evidence="1">
    <location>
        <begin position="507"/>
        <end position="523"/>
    </location>
</feature>
<accession>A0AAE0N3U0</accession>
<dbReference type="Pfam" id="PF07714">
    <property type="entry name" value="PK_Tyr_Ser-Thr"/>
    <property type="match status" value="1"/>
</dbReference>
<name>A0AAE0N3U0_9PEZI</name>
<dbReference type="InterPro" id="IPR011009">
    <property type="entry name" value="Kinase-like_dom_sf"/>
</dbReference>
<keyword evidence="4" id="KW-1185">Reference proteome</keyword>
<dbReference type="SMART" id="SM00220">
    <property type="entry name" value="S_TKc"/>
    <property type="match status" value="1"/>
</dbReference>
<dbReference type="PROSITE" id="PS50011">
    <property type="entry name" value="PROTEIN_KINASE_DOM"/>
    <property type="match status" value="1"/>
</dbReference>
<keyword evidence="3" id="KW-0418">Kinase</keyword>
<dbReference type="CDD" id="cd00180">
    <property type="entry name" value="PKc"/>
    <property type="match status" value="1"/>
</dbReference>
<comment type="caution">
    <text evidence="3">The sequence shown here is derived from an EMBL/GenBank/DDBJ whole genome shotgun (WGS) entry which is preliminary data.</text>
</comment>
<dbReference type="SUPFAM" id="SSF56112">
    <property type="entry name" value="Protein kinase-like (PK-like)"/>
    <property type="match status" value="1"/>
</dbReference>
<reference evidence="3" key="1">
    <citation type="journal article" date="2023" name="Mol. Phylogenet. Evol.">
        <title>Genome-scale phylogeny and comparative genomics of the fungal order Sordariales.</title>
        <authorList>
            <person name="Hensen N."/>
            <person name="Bonometti L."/>
            <person name="Westerberg I."/>
            <person name="Brannstrom I.O."/>
            <person name="Guillou S."/>
            <person name="Cros-Aarteil S."/>
            <person name="Calhoun S."/>
            <person name="Haridas S."/>
            <person name="Kuo A."/>
            <person name="Mondo S."/>
            <person name="Pangilinan J."/>
            <person name="Riley R."/>
            <person name="LaButti K."/>
            <person name="Andreopoulos B."/>
            <person name="Lipzen A."/>
            <person name="Chen C."/>
            <person name="Yan M."/>
            <person name="Daum C."/>
            <person name="Ng V."/>
            <person name="Clum A."/>
            <person name="Steindorff A."/>
            <person name="Ohm R.A."/>
            <person name="Martin F."/>
            <person name="Silar P."/>
            <person name="Natvig D.O."/>
            <person name="Lalanne C."/>
            <person name="Gautier V."/>
            <person name="Ament-Velasquez S.L."/>
            <person name="Kruys A."/>
            <person name="Hutchinson M.I."/>
            <person name="Powell A.J."/>
            <person name="Barry K."/>
            <person name="Miller A.N."/>
            <person name="Grigoriev I.V."/>
            <person name="Debuchy R."/>
            <person name="Gladieux P."/>
            <person name="Hiltunen Thoren M."/>
            <person name="Johannesson H."/>
        </authorList>
    </citation>
    <scope>NUCLEOTIDE SEQUENCE</scope>
    <source>
        <strain evidence="3">CBS 232.78</strain>
    </source>
</reference>
<reference evidence="3" key="2">
    <citation type="submission" date="2023-06" db="EMBL/GenBank/DDBJ databases">
        <authorList>
            <consortium name="Lawrence Berkeley National Laboratory"/>
            <person name="Haridas S."/>
            <person name="Hensen N."/>
            <person name="Bonometti L."/>
            <person name="Westerberg I."/>
            <person name="Brannstrom I.O."/>
            <person name="Guillou S."/>
            <person name="Cros-Aarteil S."/>
            <person name="Calhoun S."/>
            <person name="Kuo A."/>
            <person name="Mondo S."/>
            <person name="Pangilinan J."/>
            <person name="Riley R."/>
            <person name="LaButti K."/>
            <person name="Andreopoulos B."/>
            <person name="Lipzen A."/>
            <person name="Chen C."/>
            <person name="Yanf M."/>
            <person name="Daum C."/>
            <person name="Ng V."/>
            <person name="Clum A."/>
            <person name="Steindorff A."/>
            <person name="Ohm R."/>
            <person name="Martin F."/>
            <person name="Silar P."/>
            <person name="Natvig D."/>
            <person name="Lalanne C."/>
            <person name="Gautier V."/>
            <person name="Ament-velasquez S.L."/>
            <person name="Kruys A."/>
            <person name="Hutchinson M.I."/>
            <person name="Powell A.J."/>
            <person name="Barry K."/>
            <person name="Miller A.N."/>
            <person name="Grigoriev I.V."/>
            <person name="Debuchy R."/>
            <person name="Gladieux P."/>
            <person name="Thoren M.H."/>
            <person name="Johannesson H."/>
        </authorList>
    </citation>
    <scope>NUCLEOTIDE SEQUENCE</scope>
    <source>
        <strain evidence="3">CBS 232.78</strain>
    </source>
</reference>